<gene>
    <name evidence="6" type="ORF">FYJ29_02590</name>
</gene>
<feature type="domain" description="Acetyl-CoA hydrolase/transferase N-terminal" evidence="4">
    <location>
        <begin position="7"/>
        <end position="210"/>
    </location>
</feature>
<dbReference type="InterPro" id="IPR046433">
    <property type="entry name" value="ActCoA_hydro"/>
</dbReference>
<dbReference type="Proteomes" id="UP000483362">
    <property type="component" value="Unassembled WGS sequence"/>
</dbReference>
<evidence type="ECO:0000259" key="4">
    <source>
        <dbReference type="Pfam" id="PF02550"/>
    </source>
</evidence>
<dbReference type="Pfam" id="PF02550">
    <property type="entry name" value="AcetylCoA_hydro"/>
    <property type="match status" value="1"/>
</dbReference>
<dbReference type="InterPro" id="IPR003702">
    <property type="entry name" value="ActCoA_hydro_N"/>
</dbReference>
<dbReference type="NCBIfam" id="TIGR03458">
    <property type="entry name" value="YgfH_subfam"/>
    <property type="match status" value="1"/>
</dbReference>
<proteinExistence type="inferred from homology"/>
<dbReference type="Pfam" id="PF13336">
    <property type="entry name" value="AcetylCoA_hyd_C"/>
    <property type="match status" value="1"/>
</dbReference>
<dbReference type="InterPro" id="IPR026888">
    <property type="entry name" value="AcetylCoA_hyd_C"/>
</dbReference>
<dbReference type="InterPro" id="IPR017821">
    <property type="entry name" value="Succinate_CoA_transferase"/>
</dbReference>
<feature type="binding site" evidence="3">
    <location>
        <position position="379"/>
    </location>
    <ligand>
        <name>CoA</name>
        <dbReference type="ChEBI" id="CHEBI:57287"/>
    </ligand>
</feature>
<sequence length="502" mass="55910">MIYPVFTPEEAAEYVQNGMTIGVSGFTIPGNPKVIPPAIAKKAVREHEAGREFKINLLSGASSNDYTDGELSRAHAINMRAPYQSSSELRKRINAHELHYDDRHLSEMAQEFRYGAWGKMDVAIIEAQSITDDGEIVLGTAVGNSPTWLKYADKVMIEINKQIPESIRGLHDIYLPLDPPNRREIPIYSAHDRAGEPVAHVDPKKVLCVVYSDMPLGKESKFTPVDDTTRRIGQNVCDFLVNEMKQGRMPKSFLPIQSGVGNIANAVLDALDQSTDIPPFEMYTEVVQDSVMKLLLSGRCKFASTCSMTFSHEAMMEFFDHIDKLHDKLLMRPSEISNNPEVIRRIGVISMNTAIECDIFGNINSSHIGGTRLMNGIGGSGDFTRNAYTSIFLCPSIKKDDTISTIVPMVTHVDHTVHSVDIIITDQGVADLRAKDPIQAAEEIIEHAAHPVYRPLLREYLKLSKGGHIVQNLDYALSFHRALLKDGDMRKADFSKFLADDK</sequence>
<dbReference type="InterPro" id="IPR037171">
    <property type="entry name" value="NagB/RpiA_transferase-like"/>
</dbReference>
<evidence type="ECO:0000256" key="1">
    <source>
        <dbReference type="ARBA" id="ARBA00009632"/>
    </source>
</evidence>
<evidence type="ECO:0000313" key="6">
    <source>
        <dbReference type="EMBL" id="MSS16664.1"/>
    </source>
</evidence>
<evidence type="ECO:0000259" key="5">
    <source>
        <dbReference type="Pfam" id="PF13336"/>
    </source>
</evidence>
<organism evidence="6 7">
    <name type="scientific">Sodaliphilus pleomorphus</name>
    <dbReference type="NCBI Taxonomy" id="2606626"/>
    <lineage>
        <taxon>Bacteria</taxon>
        <taxon>Pseudomonadati</taxon>
        <taxon>Bacteroidota</taxon>
        <taxon>Bacteroidia</taxon>
        <taxon>Bacteroidales</taxon>
        <taxon>Muribaculaceae</taxon>
        <taxon>Sodaliphilus</taxon>
    </lineage>
</organism>
<feature type="active site" description="5-glutamyl coenzyme A thioester intermediate" evidence="2">
    <location>
        <position position="285"/>
    </location>
</feature>
<dbReference type="EMBL" id="VULT01000003">
    <property type="protein sequence ID" value="MSS16664.1"/>
    <property type="molecule type" value="Genomic_DNA"/>
</dbReference>
<feature type="domain" description="Acetyl-CoA hydrolase/transferase C-terminal" evidence="5">
    <location>
        <begin position="317"/>
        <end position="460"/>
    </location>
</feature>
<keyword evidence="7" id="KW-1185">Reference proteome</keyword>
<dbReference type="Gene3D" id="3.40.1080.10">
    <property type="entry name" value="Glutaconate Coenzyme A-transferase"/>
    <property type="match status" value="1"/>
</dbReference>
<comment type="similarity">
    <text evidence="1">Belongs to the acetyl-CoA hydrolase/transferase family.</text>
</comment>
<protein>
    <submittedName>
        <fullName evidence="6">Succinate CoA transferase</fullName>
    </submittedName>
</protein>
<keyword evidence="6" id="KW-0808">Transferase</keyword>
<dbReference type="GO" id="GO:0006084">
    <property type="term" value="P:acetyl-CoA metabolic process"/>
    <property type="evidence" value="ECO:0007669"/>
    <property type="project" value="InterPro"/>
</dbReference>
<dbReference type="GO" id="GO:0008775">
    <property type="term" value="F:acetate CoA-transferase activity"/>
    <property type="evidence" value="ECO:0007669"/>
    <property type="project" value="InterPro"/>
</dbReference>
<accession>A0A6L5XD12</accession>
<evidence type="ECO:0000256" key="2">
    <source>
        <dbReference type="PIRSR" id="PIRSR617821-1"/>
    </source>
</evidence>
<dbReference type="Gene3D" id="3.30.750.70">
    <property type="entry name" value="4-hydroxybutyrate coenzyme like domains"/>
    <property type="match status" value="1"/>
</dbReference>
<dbReference type="InterPro" id="IPR038460">
    <property type="entry name" value="AcetylCoA_hyd_C_sf"/>
</dbReference>
<dbReference type="FunFam" id="3.40.1080.20:FF:000001">
    <property type="entry name" value="Acetyl-CoA hydrolase Ach1"/>
    <property type="match status" value="1"/>
</dbReference>
<dbReference type="PANTHER" id="PTHR43609:SF1">
    <property type="entry name" value="ACETYL-COA HYDROLASE"/>
    <property type="match status" value="1"/>
</dbReference>
<reference evidence="6 7" key="1">
    <citation type="submission" date="2019-08" db="EMBL/GenBank/DDBJ databases">
        <title>In-depth cultivation of the pig gut microbiome towards novel bacterial diversity and tailored functional studies.</title>
        <authorList>
            <person name="Wylensek D."/>
            <person name="Hitch T.C.A."/>
            <person name="Clavel T."/>
        </authorList>
    </citation>
    <scope>NUCLEOTIDE SEQUENCE [LARGE SCALE GENOMIC DNA]</scope>
    <source>
        <strain evidence="6 7">Oil-RF-744-WCA-WT-10</strain>
    </source>
</reference>
<feature type="binding site" evidence="3">
    <location>
        <position position="399"/>
    </location>
    <ligand>
        <name>CoA</name>
        <dbReference type="ChEBI" id="CHEBI:57287"/>
    </ligand>
</feature>
<dbReference type="GO" id="GO:0006083">
    <property type="term" value="P:acetate metabolic process"/>
    <property type="evidence" value="ECO:0007669"/>
    <property type="project" value="InterPro"/>
</dbReference>
<feature type="binding site" evidence="3">
    <location>
        <position position="375"/>
    </location>
    <ligand>
        <name>CoA</name>
        <dbReference type="ChEBI" id="CHEBI:57287"/>
    </ligand>
</feature>
<evidence type="ECO:0000256" key="3">
    <source>
        <dbReference type="PIRSR" id="PIRSR617821-2"/>
    </source>
</evidence>
<comment type="caution">
    <text evidence="6">The sequence shown here is derived from an EMBL/GenBank/DDBJ whole genome shotgun (WGS) entry which is preliminary data.</text>
</comment>
<dbReference type="SUPFAM" id="SSF100950">
    <property type="entry name" value="NagB/RpiA/CoA transferase-like"/>
    <property type="match status" value="2"/>
</dbReference>
<evidence type="ECO:0000313" key="7">
    <source>
        <dbReference type="Proteomes" id="UP000483362"/>
    </source>
</evidence>
<dbReference type="GO" id="GO:0003986">
    <property type="term" value="F:acetyl-CoA hydrolase activity"/>
    <property type="evidence" value="ECO:0007669"/>
    <property type="project" value="TreeGrafter"/>
</dbReference>
<dbReference type="RefSeq" id="WP_154327311.1">
    <property type="nucleotide sequence ID" value="NZ_CP045696.1"/>
</dbReference>
<feature type="binding site" evidence="3">
    <location>
        <position position="355"/>
    </location>
    <ligand>
        <name>CoA</name>
        <dbReference type="ChEBI" id="CHEBI:57287"/>
    </ligand>
</feature>
<dbReference type="PANTHER" id="PTHR43609">
    <property type="entry name" value="ACETYL-COA HYDROLASE"/>
    <property type="match status" value="1"/>
</dbReference>
<dbReference type="AlphaFoldDB" id="A0A6L5XD12"/>
<name>A0A6L5XD12_9BACT</name>
<dbReference type="Gene3D" id="3.40.1080.20">
    <property type="entry name" value="Acetyl-CoA hydrolase/transferase C-terminal domain"/>
    <property type="match status" value="1"/>
</dbReference>